<feature type="region of interest" description="Disordered" evidence="1">
    <location>
        <begin position="67"/>
        <end position="108"/>
    </location>
</feature>
<dbReference type="GeneID" id="3790860"/>
<reference evidence="3" key="2">
    <citation type="submission" date="2014-05" db="EMBL/GenBank/DDBJ databases">
        <authorList>
            <person name="Aslett M.A."/>
            <person name="De Silva N."/>
        </authorList>
    </citation>
    <scope>NUCLEOTIDE SEQUENCE</scope>
    <source>
        <strain evidence="3">17X</strain>
    </source>
</reference>
<dbReference type="Proteomes" id="UP000072874">
    <property type="component" value="Chromosome 1"/>
</dbReference>
<dbReference type="OMA" id="NKIDDQC"/>
<dbReference type="AlphaFoldDB" id="A0A077XYE3"/>
<organism evidence="2 5">
    <name type="scientific">Plasmodium yoelii</name>
    <dbReference type="NCBI Taxonomy" id="5861"/>
    <lineage>
        <taxon>Eukaryota</taxon>
        <taxon>Sar</taxon>
        <taxon>Alveolata</taxon>
        <taxon>Apicomplexa</taxon>
        <taxon>Aconoidasida</taxon>
        <taxon>Haemosporida</taxon>
        <taxon>Plasmodiidae</taxon>
        <taxon>Plasmodium</taxon>
        <taxon>Plasmodium (Vinckeia)</taxon>
    </lineage>
</organism>
<sequence>MKKIFLSNLEKQTQTDNLIVNVHLNQTSNPKDEYEQVYTNSKDIFKSPKMSISSIETIYPYFVSEKKGEKKEVEKEGEKEGEKKEVEKEGEKKEVEKEGEKGGGDHFLKIKSNSNVNKICRQLMVNNDTNLFSKCDTNLFSKSDSNTFSKSDRNTFSKSDSNTFSKSEHFPDLKKNNKYDINYVDENKYNDYLSGHLTQIDVKQNSEIKIKDVKMNQTHEITPLDKVVESNCFEKKAEACEKSEKKAEACEKWEKKAEACGDDSKRVGNLCNVQSNIQNDDHKESIVTNNNNSLVYNEQDVNGEFGENYKSSLLMEDKKKVIINDIKNDNNIPENFNYLYDILEKKYKENINLDGSEYVYIYDICPKNDKYNSDKICYYVSNSDKSREVDSNNLEHYQNCNNKNTYLNFFNNFSNKFINIKKMFSANEMVNLTKFYFNDSESEICNLESVLNSQNKKAAFEMGDKINEIDVQTTTDSTRSESSNNTECNNVKRSKFIDKINYIFYTVIKKNDNEKSEQNEKSEKNEQNDDWSEKTMSNNILNICDYQKNKKIYELKKINMDKINSNMKLNINRRVSETDIYDIEIKKKGYTHIYIDKNDWKRYYCILFYLNNNLIHKDNLILKHYYKIYEGEYLYNNNNNINNSGLYTNCFLAFFNDHNFDFAKKNNIDLSIFIRKNMYDLIFEISNKHQTEIVNNGHFETSGKANKCIVIFDIYSIPYYLIPFDYISQNLLNNKNVDSLILDKKCENSFNFIYNGNILNSWIYYINMLTQKYIKINSINKNKNKPIKRIHDVNKKFNQWIEVFKQERNIKKCGQIY</sequence>
<dbReference type="VEuPathDB" id="PlasmoDB:Py17XNL_000104789"/>
<dbReference type="EMBL" id="LM993655">
    <property type="protein sequence ID" value="VTZ71559.1"/>
    <property type="molecule type" value="Genomic_DNA"/>
</dbReference>
<dbReference type="OrthoDB" id="387338at2759"/>
<reference evidence="4 5" key="1">
    <citation type="journal article" date="2014" name="BMC Biol.">
        <title>A comprehensive evaluation of rodent malaria parasite genomes and gene expression.</title>
        <authorList>
            <person name="Otto T.D."/>
            <person name="Bohme U."/>
            <person name="Jackson A.P."/>
            <person name="Hunt M."/>
            <person name="Franke-Fayard B."/>
            <person name="Hoeijmakers W.A."/>
            <person name="Religa A.A."/>
            <person name="Robertson L."/>
            <person name="Sanders M."/>
            <person name="Ogun S.A."/>
            <person name="Cunningham D."/>
            <person name="Erhart A."/>
            <person name="Billker O."/>
            <person name="Khan S.M."/>
            <person name="Stunnenberg H.G."/>
            <person name="Langhorne J."/>
            <person name="Holder A.A."/>
            <person name="Waters A.P."/>
            <person name="Newbold C.I."/>
            <person name="Pain A."/>
            <person name="Berriman M."/>
            <person name="Janse C.J."/>
        </authorList>
    </citation>
    <scope>NUCLEOTIDE SEQUENCE [LARGE SCALE GENOMIC DNA]</scope>
    <source>
        <strain evidence="3 4">17X</strain>
        <strain evidence="2 5">YM</strain>
    </source>
</reference>
<evidence type="ECO:0000256" key="1">
    <source>
        <dbReference type="SAM" id="MobiDB-lite"/>
    </source>
</evidence>
<gene>
    <name evidence="3" type="ORF">PY17X_0113500</name>
    <name evidence="2" type="ORF">PYYM_0112900</name>
</gene>
<evidence type="ECO:0000313" key="5">
    <source>
        <dbReference type="Proteomes" id="UP000072904"/>
    </source>
</evidence>
<evidence type="ECO:0000313" key="4">
    <source>
        <dbReference type="Proteomes" id="UP000072874"/>
    </source>
</evidence>
<dbReference type="KEGG" id="pyo:PY17X_0113500"/>
<feature type="compositionally biased region" description="Polar residues" evidence="1">
    <location>
        <begin position="156"/>
        <end position="165"/>
    </location>
</feature>
<proteinExistence type="predicted"/>
<dbReference type="Proteomes" id="UP000072904">
    <property type="component" value="Chromosome 1"/>
</dbReference>
<reference evidence="2" key="3">
    <citation type="submission" date="2014-05" db="EMBL/GenBank/DDBJ databases">
        <authorList>
            <person name="Aslett A.Martin."/>
            <person name="De Silva Nishadi"/>
        </authorList>
    </citation>
    <scope>NUCLEOTIDE SEQUENCE</scope>
    <source>
        <strain evidence="2">YM</strain>
    </source>
</reference>
<name>A0A077XYE3_PLAYE</name>
<reference evidence="3" key="4">
    <citation type="submission" date="2019-05" db="EMBL/GenBank/DDBJ databases">
        <authorList>
            <consortium name="Pathogen Informatics"/>
        </authorList>
    </citation>
    <scope>NUCLEOTIDE SEQUENCE</scope>
    <source>
        <strain evidence="3">17X</strain>
    </source>
</reference>
<protein>
    <submittedName>
        <fullName evidence="2">Uncharacterized protein</fullName>
    </submittedName>
</protein>
<dbReference type="EMBL" id="LK934629">
    <property type="protein sequence ID" value="CDU15964.1"/>
    <property type="molecule type" value="Genomic_DNA"/>
</dbReference>
<accession>A0A077XYE3</accession>
<feature type="region of interest" description="Disordered" evidence="1">
    <location>
        <begin position="146"/>
        <end position="168"/>
    </location>
</feature>
<dbReference type="VEuPathDB" id="PlasmoDB:PY05106"/>
<dbReference type="VEuPathDB" id="PlasmoDB:PYYM_0112900"/>
<evidence type="ECO:0000313" key="2">
    <source>
        <dbReference type="EMBL" id="CDU15964.1"/>
    </source>
</evidence>
<evidence type="ECO:0000313" key="3">
    <source>
        <dbReference type="EMBL" id="VTZ71559.1"/>
    </source>
</evidence>
<dbReference type="RefSeq" id="XP_022811273.1">
    <property type="nucleotide sequence ID" value="XM_022957857.1"/>
</dbReference>
<dbReference type="VEuPathDB" id="PlasmoDB:PY17X_0113500"/>